<proteinExistence type="predicted"/>
<keyword evidence="2" id="KW-1185">Reference proteome</keyword>
<organism evidence="1 2">
    <name type="scientific">Neophaeococcomyces mojaviensis</name>
    <dbReference type="NCBI Taxonomy" id="3383035"/>
    <lineage>
        <taxon>Eukaryota</taxon>
        <taxon>Fungi</taxon>
        <taxon>Dikarya</taxon>
        <taxon>Ascomycota</taxon>
        <taxon>Pezizomycotina</taxon>
        <taxon>Eurotiomycetes</taxon>
        <taxon>Chaetothyriomycetidae</taxon>
        <taxon>Chaetothyriales</taxon>
        <taxon>Chaetothyriales incertae sedis</taxon>
        <taxon>Neophaeococcomyces</taxon>
    </lineage>
</organism>
<protein>
    <submittedName>
        <fullName evidence="1">Uncharacterized protein</fullName>
    </submittedName>
</protein>
<comment type="caution">
    <text evidence="1">The sequence shown here is derived from an EMBL/GenBank/DDBJ whole genome shotgun (WGS) entry which is preliminary data.</text>
</comment>
<gene>
    <name evidence="1" type="ORF">H2198_008656</name>
</gene>
<evidence type="ECO:0000313" key="2">
    <source>
        <dbReference type="Proteomes" id="UP001172386"/>
    </source>
</evidence>
<dbReference type="EMBL" id="JAPDRQ010000218">
    <property type="protein sequence ID" value="KAJ9652099.1"/>
    <property type="molecule type" value="Genomic_DNA"/>
</dbReference>
<sequence>MPSPALEEYQIGWICALPIEAAAAQEMLDESFGTLEEQDNADTNIYTLGRIDKHCVVIACLGGQYGTTSATTVANNMMRTFSKSLRVGLMVGIGGGIPSAANDIRLGDIVISYPTGTCGGVLQHDMGKISEDGKLTRTGSLNSPPRLLLAAVNKMRAAEYTSDPLYPSYIDKVVHKNTRTRRNFCRPGPRYDRLFQIQYEHPSSAATCDGCLAEWEVERDQREDNEPQPHYGIIASGNAVIKHAGTREQLQKETGALCFEMEAAGLMLDFPCIVIRGICDYADSHKNKQWQGYAALAAASYTKELLGYVPRGQVSQEKLVIDICTTIVRKLEGLSQSADHINQKIDLHRLKIAEGAEFDSYENKHAECLPGTRSELLRQIEKWAESPHGKCIFWLKGKAGTGKSTISRTIASHLKGKKSLGASFFFKRGEEDRGNAKRLFPTLVQQLVSRIPQLIHSTQKAIEDDPYISEKALGEQFDKLLLQPLLNVGLDQTETKVIVIDALDECESERTKDDIRAVLQLLPRVQISKRVKLRFFLTSRPELPIRLGFKDITGNYQDLDLYDIPNSEIAHDIDLFLKHNFSQIREDHRLSSSWPGEEVIQTLVARTVPLFISATTLCRFIGDPNWNPQSRLQVILADQSAYVSKMDSTYLPVLNQLLLGQDKWESQQLVKEFKKIVGVIIVLATPLSVDALSQLLREETTNITKRLDRLHSVLDIPDNLYDPVRLLHLSFRDFLLDTKTKETNDSEKFWIDEKAVQQYLTDECLGIMYCSLRKNICNLSSDGTQRSEIDKNSINHHLPPELRYACRYWAQHLIQSQDPVTELVKAFSFFEVHFLHWVEAMSVLGIVSEVVGVIKRLQSVIPDEQYPGISEFLHDAGRFILKNRQIADTAPLQLYCTGLIFAPKDSTTRRIFSKEGPTWLRQLPQVEESWSAEVQTLEGHSSWVQSVAFSPNGQLLASGSDDGTIKLWDPTTGELRQTLEGHSGLVWSVAFSPNGQLLASGSGDKTIKLWDPTTGELRQTLEGHSGWIWSGSTVGVSILEYQWICLQGEKMLWLPPEYRPSRLAIKDGILALGHVSGRVSFISRFI</sequence>
<dbReference type="Proteomes" id="UP001172386">
    <property type="component" value="Unassembled WGS sequence"/>
</dbReference>
<accession>A0ACC2ZWV2</accession>
<evidence type="ECO:0000313" key="1">
    <source>
        <dbReference type="EMBL" id="KAJ9652099.1"/>
    </source>
</evidence>
<name>A0ACC2ZWV2_9EURO</name>
<reference evidence="1" key="1">
    <citation type="submission" date="2022-10" db="EMBL/GenBank/DDBJ databases">
        <title>Culturing micro-colonial fungi from biological soil crusts in the Mojave desert and describing Neophaeococcomyces mojavensis, and introducing the new genera and species Taxawa tesnikishii.</title>
        <authorList>
            <person name="Kurbessoian T."/>
            <person name="Stajich J.E."/>
        </authorList>
    </citation>
    <scope>NUCLEOTIDE SEQUENCE</scope>
    <source>
        <strain evidence="1">JES_112</strain>
    </source>
</reference>